<evidence type="ECO:0000313" key="2">
    <source>
        <dbReference type="EMBL" id="KAF7153306.1"/>
    </source>
</evidence>
<dbReference type="Pfam" id="PF04398">
    <property type="entry name" value="DUF538"/>
    <property type="match status" value="1"/>
</dbReference>
<dbReference type="PANTHER" id="PTHR31676:SF76">
    <property type="entry name" value="OS05G0362300 PROTEIN"/>
    <property type="match status" value="1"/>
</dbReference>
<name>A0A834HJ49_RHOSS</name>
<sequence length="162" mass="17818">MDCTAFIALFLLLFVSAAAEETPSAYEVLQQFDFPIGLLPKGATGYELNNSTGDFKAYLGEGTCSFSLEGSYDLKYKSTIKGKISQDKLTKLSGVSVKVLLFWLDIVEVRRRGEELEFSVGILSASFGMENFLECPQCGCGLNCVDHQGRRNVKLNRFVASS</sequence>
<dbReference type="OrthoDB" id="1873537at2759"/>
<dbReference type="SUPFAM" id="SSF141562">
    <property type="entry name" value="At5g01610-like"/>
    <property type="match status" value="1"/>
</dbReference>
<dbReference type="PANTHER" id="PTHR31676">
    <property type="entry name" value="T31J12.3 PROTEIN-RELATED"/>
    <property type="match status" value="1"/>
</dbReference>
<dbReference type="InterPro" id="IPR007493">
    <property type="entry name" value="DUF538"/>
</dbReference>
<gene>
    <name evidence="2" type="ORF">RHSIM_Rhsim01G0286400</name>
</gene>
<dbReference type="AlphaFoldDB" id="A0A834HJ49"/>
<accession>A0A834HJ49</accession>
<dbReference type="Proteomes" id="UP000626092">
    <property type="component" value="Unassembled WGS sequence"/>
</dbReference>
<proteinExistence type="predicted"/>
<organism evidence="2 3">
    <name type="scientific">Rhododendron simsii</name>
    <name type="common">Sims's rhododendron</name>
    <dbReference type="NCBI Taxonomy" id="118357"/>
    <lineage>
        <taxon>Eukaryota</taxon>
        <taxon>Viridiplantae</taxon>
        <taxon>Streptophyta</taxon>
        <taxon>Embryophyta</taxon>
        <taxon>Tracheophyta</taxon>
        <taxon>Spermatophyta</taxon>
        <taxon>Magnoliopsida</taxon>
        <taxon>eudicotyledons</taxon>
        <taxon>Gunneridae</taxon>
        <taxon>Pentapetalae</taxon>
        <taxon>asterids</taxon>
        <taxon>Ericales</taxon>
        <taxon>Ericaceae</taxon>
        <taxon>Ericoideae</taxon>
        <taxon>Rhodoreae</taxon>
        <taxon>Rhododendron</taxon>
    </lineage>
</organism>
<protein>
    <submittedName>
        <fullName evidence="2">Uncharacterized protein</fullName>
    </submittedName>
</protein>
<feature type="signal peptide" evidence="1">
    <location>
        <begin position="1"/>
        <end position="19"/>
    </location>
</feature>
<evidence type="ECO:0000313" key="3">
    <source>
        <dbReference type="Proteomes" id="UP000626092"/>
    </source>
</evidence>
<dbReference type="InterPro" id="IPR036758">
    <property type="entry name" value="At5g01610-like"/>
</dbReference>
<comment type="caution">
    <text evidence="2">The sequence shown here is derived from an EMBL/GenBank/DDBJ whole genome shotgun (WGS) entry which is preliminary data.</text>
</comment>
<reference evidence="2" key="1">
    <citation type="submission" date="2019-11" db="EMBL/GenBank/DDBJ databases">
        <authorList>
            <person name="Liu Y."/>
            <person name="Hou J."/>
            <person name="Li T.-Q."/>
            <person name="Guan C.-H."/>
            <person name="Wu X."/>
            <person name="Wu H.-Z."/>
            <person name="Ling F."/>
            <person name="Zhang R."/>
            <person name="Shi X.-G."/>
            <person name="Ren J.-P."/>
            <person name="Chen E.-F."/>
            <person name="Sun J.-M."/>
        </authorList>
    </citation>
    <scope>NUCLEOTIDE SEQUENCE</scope>
    <source>
        <strain evidence="2">Adult_tree_wgs_1</strain>
        <tissue evidence="2">Leaves</tissue>
    </source>
</reference>
<evidence type="ECO:0000256" key="1">
    <source>
        <dbReference type="SAM" id="SignalP"/>
    </source>
</evidence>
<feature type="chain" id="PRO_5032920488" evidence="1">
    <location>
        <begin position="20"/>
        <end position="162"/>
    </location>
</feature>
<keyword evidence="1" id="KW-0732">Signal</keyword>
<dbReference type="Gene3D" id="2.30.240.10">
    <property type="entry name" value="At5g01610-like"/>
    <property type="match status" value="1"/>
</dbReference>
<keyword evidence="3" id="KW-1185">Reference proteome</keyword>
<dbReference type="EMBL" id="WJXA01000001">
    <property type="protein sequence ID" value="KAF7153306.1"/>
    <property type="molecule type" value="Genomic_DNA"/>
</dbReference>